<keyword evidence="1" id="KW-1133">Transmembrane helix</keyword>
<accession>A0A6J6CIT8</accession>
<reference evidence="2" key="1">
    <citation type="submission" date="2020-05" db="EMBL/GenBank/DDBJ databases">
        <authorList>
            <person name="Chiriac C."/>
            <person name="Salcher M."/>
            <person name="Ghai R."/>
            <person name="Kavagutti S V."/>
        </authorList>
    </citation>
    <scope>NUCLEOTIDE SEQUENCE</scope>
</reference>
<gene>
    <name evidence="2" type="ORF">UFOPK1581_00194</name>
</gene>
<feature type="transmembrane region" description="Helical" evidence="1">
    <location>
        <begin position="18"/>
        <end position="39"/>
    </location>
</feature>
<proteinExistence type="predicted"/>
<keyword evidence="1" id="KW-0472">Membrane</keyword>
<sequence length="120" mass="13099">MKLSTEILSDRGSAIVDFIGFGLLLQIPVLMFSTFALSLQHQQFAIEAIARHASRAHVLLPDNSNTTRVVSELVADFGLKDSSLVWNVSCDPDPKCLEPGSMVRFEIKLGGLSAETLQII</sequence>
<organism evidence="2">
    <name type="scientific">freshwater metagenome</name>
    <dbReference type="NCBI Taxonomy" id="449393"/>
    <lineage>
        <taxon>unclassified sequences</taxon>
        <taxon>metagenomes</taxon>
        <taxon>ecological metagenomes</taxon>
    </lineage>
</organism>
<name>A0A6J6CIT8_9ZZZZ</name>
<evidence type="ECO:0000313" key="2">
    <source>
        <dbReference type="EMBL" id="CAB4551331.1"/>
    </source>
</evidence>
<dbReference type="EMBL" id="CAEZTB010000017">
    <property type="protein sequence ID" value="CAB4551331.1"/>
    <property type="molecule type" value="Genomic_DNA"/>
</dbReference>
<protein>
    <submittedName>
        <fullName evidence="2">Unannotated protein</fullName>
    </submittedName>
</protein>
<keyword evidence="1" id="KW-0812">Transmembrane</keyword>
<evidence type="ECO:0000256" key="1">
    <source>
        <dbReference type="SAM" id="Phobius"/>
    </source>
</evidence>
<dbReference type="AlphaFoldDB" id="A0A6J6CIT8"/>